<gene>
    <name evidence="4" type="ORF">GAN93_22140</name>
</gene>
<dbReference type="GO" id="GO:0032259">
    <property type="term" value="P:methylation"/>
    <property type="evidence" value="ECO:0007669"/>
    <property type="project" value="UniProtKB-KW"/>
</dbReference>
<proteinExistence type="predicted"/>
<dbReference type="InterPro" id="IPR012327">
    <property type="entry name" value="MeTrfase_D12"/>
</dbReference>
<keyword evidence="3" id="KW-0949">S-adenosyl-L-methionine</keyword>
<dbReference type="AlphaFoldDB" id="A0A412GEB3"/>
<dbReference type="PRINTS" id="PR00505">
    <property type="entry name" value="D12N6MTFRASE"/>
</dbReference>
<keyword evidence="1 4" id="KW-0489">Methyltransferase</keyword>
<evidence type="ECO:0000256" key="1">
    <source>
        <dbReference type="ARBA" id="ARBA00022603"/>
    </source>
</evidence>
<comment type="caution">
    <text evidence="4">The sequence shown here is derived from an EMBL/GenBank/DDBJ whole genome shotgun (WGS) entry which is preliminary data.</text>
</comment>
<name>A0A412GEB3_BACT4</name>
<protein>
    <submittedName>
        <fullName evidence="4">DNA adenine methylase</fullName>
    </submittedName>
</protein>
<dbReference type="Pfam" id="PF02086">
    <property type="entry name" value="MethyltransfD12"/>
    <property type="match status" value="1"/>
</dbReference>
<organism evidence="4 5">
    <name type="scientific">Bacteroides thetaiotaomicron</name>
    <dbReference type="NCBI Taxonomy" id="818"/>
    <lineage>
        <taxon>Bacteria</taxon>
        <taxon>Pseudomonadati</taxon>
        <taxon>Bacteroidota</taxon>
        <taxon>Bacteroidia</taxon>
        <taxon>Bacteroidales</taxon>
        <taxon>Bacteroidaceae</taxon>
        <taxon>Bacteroides</taxon>
    </lineage>
</organism>
<accession>A0A412GEB3</accession>
<evidence type="ECO:0000256" key="2">
    <source>
        <dbReference type="ARBA" id="ARBA00022679"/>
    </source>
</evidence>
<dbReference type="GO" id="GO:0009007">
    <property type="term" value="F:site-specific DNA-methyltransferase (adenine-specific) activity"/>
    <property type="evidence" value="ECO:0007669"/>
    <property type="project" value="UniProtKB-EC"/>
</dbReference>
<reference evidence="4 5" key="1">
    <citation type="journal article" date="2019" name="Nat. Med.">
        <title>A library of human gut bacterial isolates paired with longitudinal multiomics data enables mechanistic microbiome research.</title>
        <authorList>
            <person name="Poyet M."/>
            <person name="Groussin M."/>
            <person name="Gibbons S.M."/>
            <person name="Avila-Pacheco J."/>
            <person name="Jiang X."/>
            <person name="Kearney S.M."/>
            <person name="Perrotta A.R."/>
            <person name="Berdy B."/>
            <person name="Zhao S."/>
            <person name="Lieberman T.D."/>
            <person name="Swanson P.K."/>
            <person name="Smith M."/>
            <person name="Roesemann S."/>
            <person name="Alexander J.E."/>
            <person name="Rich S.A."/>
            <person name="Livny J."/>
            <person name="Vlamakis H."/>
            <person name="Clish C."/>
            <person name="Bullock K."/>
            <person name="Deik A."/>
            <person name="Scott J."/>
            <person name="Pierce K.A."/>
            <person name="Xavier R.J."/>
            <person name="Alm E.J."/>
        </authorList>
    </citation>
    <scope>NUCLEOTIDE SEQUENCE [LARGE SCALE GENOMIC DNA]</scope>
    <source>
        <strain evidence="4 5">BIOML-A165</strain>
    </source>
</reference>
<dbReference type="Proteomes" id="UP000460317">
    <property type="component" value="Unassembled WGS sequence"/>
</dbReference>
<dbReference type="InterPro" id="IPR029063">
    <property type="entry name" value="SAM-dependent_MTases_sf"/>
</dbReference>
<dbReference type="EMBL" id="WCSB01000030">
    <property type="protein sequence ID" value="KAB4448369.1"/>
    <property type="molecule type" value="Genomic_DNA"/>
</dbReference>
<sequence length="53" mass="5997">MRPSFVFCLGQNPAPWVGGKRRLLPVLIQSLPENIREMETYVKPFFGGGAPFF</sequence>
<dbReference type="SUPFAM" id="SSF53335">
    <property type="entry name" value="S-adenosyl-L-methionine-dependent methyltransferases"/>
    <property type="match status" value="1"/>
</dbReference>
<dbReference type="Gene3D" id="3.40.50.150">
    <property type="entry name" value="Vaccinia Virus protein VP39"/>
    <property type="match status" value="1"/>
</dbReference>
<evidence type="ECO:0000313" key="4">
    <source>
        <dbReference type="EMBL" id="KAB4448369.1"/>
    </source>
</evidence>
<evidence type="ECO:0000256" key="3">
    <source>
        <dbReference type="ARBA" id="ARBA00022691"/>
    </source>
</evidence>
<evidence type="ECO:0000313" key="5">
    <source>
        <dbReference type="Proteomes" id="UP000460317"/>
    </source>
</evidence>
<dbReference type="GO" id="GO:0009307">
    <property type="term" value="P:DNA restriction-modification system"/>
    <property type="evidence" value="ECO:0007669"/>
    <property type="project" value="InterPro"/>
</dbReference>
<keyword evidence="2" id="KW-0808">Transferase</keyword>